<sequence length="29" mass="3493">MVSLERLLCKCYASENMVHDVYRLIFFVI</sequence>
<reference evidence="1" key="1">
    <citation type="submission" date="2014-11" db="EMBL/GenBank/DDBJ databases">
        <authorList>
            <person name="Amaro Gonzalez C."/>
        </authorList>
    </citation>
    <scope>NUCLEOTIDE SEQUENCE</scope>
</reference>
<name>A0A0E9SWY6_ANGAN</name>
<reference evidence="1" key="2">
    <citation type="journal article" date="2015" name="Fish Shellfish Immunol.">
        <title>Early steps in the European eel (Anguilla anguilla)-Vibrio vulnificus interaction in the gills: Role of the RtxA13 toxin.</title>
        <authorList>
            <person name="Callol A."/>
            <person name="Pajuelo D."/>
            <person name="Ebbesson L."/>
            <person name="Teles M."/>
            <person name="MacKenzie S."/>
            <person name="Amaro C."/>
        </authorList>
    </citation>
    <scope>NUCLEOTIDE SEQUENCE</scope>
</reference>
<dbReference type="AlphaFoldDB" id="A0A0E9SWY6"/>
<accession>A0A0E9SWY6</accession>
<dbReference type="EMBL" id="GBXM01061349">
    <property type="protein sequence ID" value="JAH47228.1"/>
    <property type="molecule type" value="Transcribed_RNA"/>
</dbReference>
<dbReference type="EMBL" id="GBXM01062825">
    <property type="protein sequence ID" value="JAH45752.1"/>
    <property type="molecule type" value="Transcribed_RNA"/>
</dbReference>
<proteinExistence type="predicted"/>
<protein>
    <submittedName>
        <fullName evidence="1">Uncharacterized protein</fullName>
    </submittedName>
</protein>
<organism evidence="1">
    <name type="scientific">Anguilla anguilla</name>
    <name type="common">European freshwater eel</name>
    <name type="synonym">Muraena anguilla</name>
    <dbReference type="NCBI Taxonomy" id="7936"/>
    <lineage>
        <taxon>Eukaryota</taxon>
        <taxon>Metazoa</taxon>
        <taxon>Chordata</taxon>
        <taxon>Craniata</taxon>
        <taxon>Vertebrata</taxon>
        <taxon>Euteleostomi</taxon>
        <taxon>Actinopterygii</taxon>
        <taxon>Neopterygii</taxon>
        <taxon>Teleostei</taxon>
        <taxon>Anguilliformes</taxon>
        <taxon>Anguillidae</taxon>
        <taxon>Anguilla</taxon>
    </lineage>
</organism>
<evidence type="ECO:0000313" key="1">
    <source>
        <dbReference type="EMBL" id="JAH45752.1"/>
    </source>
</evidence>